<dbReference type="eggNOG" id="COG0406">
    <property type="taxonomic scope" value="Bacteria"/>
</dbReference>
<dbReference type="SUPFAM" id="SSF53254">
    <property type="entry name" value="Phosphoglycerate mutase-like"/>
    <property type="match status" value="1"/>
</dbReference>
<dbReference type="SMART" id="SM00855">
    <property type="entry name" value="PGAM"/>
    <property type="match status" value="1"/>
</dbReference>
<dbReference type="Gene3D" id="3.40.50.1240">
    <property type="entry name" value="Phosphoglycerate mutase-like"/>
    <property type="match status" value="1"/>
</dbReference>
<gene>
    <name evidence="1" type="ordered locus">Lcho_2658</name>
</gene>
<reference evidence="1 2" key="1">
    <citation type="submission" date="2008-03" db="EMBL/GenBank/DDBJ databases">
        <title>Complete sequence of Leptothrix cholodnii SP-6.</title>
        <authorList>
            <consortium name="US DOE Joint Genome Institute"/>
            <person name="Copeland A."/>
            <person name="Lucas S."/>
            <person name="Lapidus A."/>
            <person name="Glavina del Rio T."/>
            <person name="Dalin E."/>
            <person name="Tice H."/>
            <person name="Bruce D."/>
            <person name="Goodwin L."/>
            <person name="Pitluck S."/>
            <person name="Chertkov O."/>
            <person name="Brettin T."/>
            <person name="Detter J.C."/>
            <person name="Han C."/>
            <person name="Kuske C.R."/>
            <person name="Schmutz J."/>
            <person name="Larimer F."/>
            <person name="Land M."/>
            <person name="Hauser L."/>
            <person name="Kyrpides N."/>
            <person name="Lykidis A."/>
            <person name="Emerson D."/>
            <person name="Richardson P."/>
        </authorList>
    </citation>
    <scope>NUCLEOTIDE SEQUENCE [LARGE SCALE GENOMIC DNA]</scope>
    <source>
        <strain evidence="2">ATCC 51168 / LMG 8142 / SP-6</strain>
    </source>
</reference>
<organism evidence="1 2">
    <name type="scientific">Leptothrix cholodnii (strain ATCC 51168 / LMG 8142 / SP-6)</name>
    <name type="common">Leptothrix discophora (strain SP-6)</name>
    <dbReference type="NCBI Taxonomy" id="395495"/>
    <lineage>
        <taxon>Bacteria</taxon>
        <taxon>Pseudomonadati</taxon>
        <taxon>Pseudomonadota</taxon>
        <taxon>Betaproteobacteria</taxon>
        <taxon>Burkholderiales</taxon>
        <taxon>Sphaerotilaceae</taxon>
        <taxon>Leptothrix</taxon>
    </lineage>
</organism>
<dbReference type="InterPro" id="IPR013078">
    <property type="entry name" value="His_Pase_superF_clade-1"/>
</dbReference>
<accession>B1Y853</accession>
<keyword evidence="2" id="KW-1185">Reference proteome</keyword>
<evidence type="ECO:0000313" key="1">
    <source>
        <dbReference type="EMBL" id="ACB34923.1"/>
    </source>
</evidence>
<proteinExistence type="predicted"/>
<dbReference type="InterPro" id="IPR029033">
    <property type="entry name" value="His_PPase_superfam"/>
</dbReference>
<dbReference type="Proteomes" id="UP000001693">
    <property type="component" value="Chromosome"/>
</dbReference>
<name>B1Y853_LEPCP</name>
<dbReference type="KEGG" id="lch:Lcho_2658"/>
<dbReference type="AlphaFoldDB" id="B1Y853"/>
<dbReference type="RefSeq" id="WP_012347679.1">
    <property type="nucleotide sequence ID" value="NC_010524.1"/>
</dbReference>
<evidence type="ECO:0000313" key="2">
    <source>
        <dbReference type="Proteomes" id="UP000001693"/>
    </source>
</evidence>
<dbReference type="Pfam" id="PF00300">
    <property type="entry name" value="His_Phos_1"/>
    <property type="match status" value="1"/>
</dbReference>
<dbReference type="EMBL" id="CP001013">
    <property type="protein sequence ID" value="ACB34923.1"/>
    <property type="molecule type" value="Genomic_DNA"/>
</dbReference>
<dbReference type="STRING" id="395495.Lcho_2658"/>
<dbReference type="HOGENOM" id="CLU_033323_8_3_4"/>
<protein>
    <submittedName>
        <fullName evidence="1">Phosphoglycerate mutase</fullName>
    </submittedName>
</protein>
<sequence length="216" mass="23895">MSDDGELWLWRHPRPFDVAGRCIGCTDVSVDRRRAKRLAHRLRRHARREGLAREVWTSPLTRCAAVGRWLRRWGWRHHVDVRLLEMDFGSWDGEPWSHIGAAEFAAWEADFAGHAPGGGESLAALRERVRAFIAHDAAGAESTAVARGPKAAARLLVAHAGWINALTFVNTELPEASHWPAPLCYGGAAHWSAARGLLRIGTMLHRSGRSAVPVST</sequence>
<dbReference type="OrthoDB" id="5296884at2"/>